<organism evidence="3 4">
    <name type="scientific">Diatrype stigma</name>
    <dbReference type="NCBI Taxonomy" id="117547"/>
    <lineage>
        <taxon>Eukaryota</taxon>
        <taxon>Fungi</taxon>
        <taxon>Dikarya</taxon>
        <taxon>Ascomycota</taxon>
        <taxon>Pezizomycotina</taxon>
        <taxon>Sordariomycetes</taxon>
        <taxon>Xylariomycetidae</taxon>
        <taxon>Xylariales</taxon>
        <taxon>Diatrypaceae</taxon>
        <taxon>Diatrype</taxon>
    </lineage>
</organism>
<feature type="signal peptide" evidence="2">
    <location>
        <begin position="1"/>
        <end position="18"/>
    </location>
</feature>
<dbReference type="Gene3D" id="2.120.10.30">
    <property type="entry name" value="TolB, C-terminal domain"/>
    <property type="match status" value="1"/>
</dbReference>
<dbReference type="AlphaFoldDB" id="A0AAN9UK94"/>
<sequence>MRTHASLLVALRLSVATALKPLPVPDVQIPLGDKFVGAPAAGNELLPKIQFQPPSSLMHGDSANTGSTDSPGPLGNDPEVTSALQILGVMLWGPNDTLSGGRADISNPASPRIGLGAYDPTTLENLAEWYPDDPDEYLNLGYMEQRLEDSSLLISGLSGRLYVVQRQDTPDGKTTLTQTREISLNSTLSEGETLLNSLFDTEGNIWFTSGTLSGTPLGPQSSTTVGYVEPNGRIHTLHIPEQQVENGIAVNGTTAYVVTGPLNSTDTAPATGYVWAFTTDPSEEEDKVTTVWKAEYDSGTRQKPGGLTRGGGTTPVLLGDEYVATTDNADGRVNLLVVRQAQAAAEGGDQVACKVPLFEEGASSIDIRPTVHFDGSSYGVVIVNTYNMPPIEQQKDEILDMNGAWNNMTSMPGGIVRVDVSSASASAGKRGGGVSCEVKWESDIRTKSVPALSTKTGLLYGSLQDEDLAIKGQYNWYIAAIDWDSGSLVWKRRTGAGGTFNDNQYPGTVGLGRFYQSLSFGVVYVEDGSSGS</sequence>
<protein>
    <submittedName>
        <fullName evidence="3">Uncharacterized protein</fullName>
    </submittedName>
</protein>
<dbReference type="EMBL" id="JAKJXP020000081">
    <property type="protein sequence ID" value="KAK7748422.1"/>
    <property type="molecule type" value="Genomic_DNA"/>
</dbReference>
<evidence type="ECO:0000256" key="1">
    <source>
        <dbReference type="SAM" id="MobiDB-lite"/>
    </source>
</evidence>
<name>A0AAN9UK94_9PEZI</name>
<comment type="caution">
    <text evidence="3">The sequence shown here is derived from an EMBL/GenBank/DDBJ whole genome shotgun (WGS) entry which is preliminary data.</text>
</comment>
<accession>A0AAN9UK94</accession>
<dbReference type="Proteomes" id="UP001320420">
    <property type="component" value="Unassembled WGS sequence"/>
</dbReference>
<feature type="region of interest" description="Disordered" evidence="1">
    <location>
        <begin position="51"/>
        <end position="79"/>
    </location>
</feature>
<reference evidence="3 4" key="1">
    <citation type="submission" date="2024-02" db="EMBL/GenBank/DDBJ databases">
        <title>De novo assembly and annotation of 12 fungi associated with fruit tree decline syndrome in Ontario, Canada.</title>
        <authorList>
            <person name="Sulman M."/>
            <person name="Ellouze W."/>
            <person name="Ilyukhin E."/>
        </authorList>
    </citation>
    <scope>NUCLEOTIDE SEQUENCE [LARGE SCALE GENOMIC DNA]</scope>
    <source>
        <strain evidence="3 4">M11/M66-122</strain>
    </source>
</reference>
<keyword evidence="2" id="KW-0732">Signal</keyword>
<feature type="chain" id="PRO_5043033681" evidence="2">
    <location>
        <begin position="19"/>
        <end position="532"/>
    </location>
</feature>
<gene>
    <name evidence="3" type="ORF">SLS62_008578</name>
</gene>
<proteinExistence type="predicted"/>
<evidence type="ECO:0000256" key="2">
    <source>
        <dbReference type="SAM" id="SignalP"/>
    </source>
</evidence>
<evidence type="ECO:0000313" key="4">
    <source>
        <dbReference type="Proteomes" id="UP001320420"/>
    </source>
</evidence>
<evidence type="ECO:0000313" key="3">
    <source>
        <dbReference type="EMBL" id="KAK7748422.1"/>
    </source>
</evidence>
<keyword evidence="4" id="KW-1185">Reference proteome</keyword>
<dbReference type="InterPro" id="IPR011042">
    <property type="entry name" value="6-blade_b-propeller_TolB-like"/>
</dbReference>